<feature type="region of interest" description="Disordered" evidence="1">
    <location>
        <begin position="313"/>
        <end position="343"/>
    </location>
</feature>
<keyword evidence="5" id="KW-1185">Reference proteome</keyword>
<gene>
    <name evidence="4" type="ORF">FXF65_40175</name>
</gene>
<feature type="domain" description="Metallo-beta-lactamase" evidence="3">
    <location>
        <begin position="51"/>
        <end position="236"/>
    </location>
</feature>
<evidence type="ECO:0000256" key="2">
    <source>
        <dbReference type="SAM" id="SignalP"/>
    </source>
</evidence>
<keyword evidence="2" id="KW-0732">Signal</keyword>
<reference evidence="4 5" key="1">
    <citation type="submission" date="2019-08" db="EMBL/GenBank/DDBJ databases">
        <title>Actinomadura sp. nov. CYP1-5 isolated from mountain soil.</title>
        <authorList>
            <person name="Songsumanus A."/>
            <person name="Kuncharoen N."/>
            <person name="Kudo T."/>
            <person name="Yuki M."/>
            <person name="Igarashi Y."/>
            <person name="Tanasupawat S."/>
        </authorList>
    </citation>
    <scope>NUCLEOTIDE SEQUENCE [LARGE SCALE GENOMIC DNA]</scope>
    <source>
        <strain evidence="4 5">GKU157</strain>
    </source>
</reference>
<dbReference type="RefSeq" id="WP_148355718.1">
    <property type="nucleotide sequence ID" value="NZ_JBHSBF010000001.1"/>
</dbReference>
<name>A0A5D0TS00_9ACTN</name>
<feature type="region of interest" description="Disordered" evidence="1">
    <location>
        <begin position="26"/>
        <end position="47"/>
    </location>
</feature>
<dbReference type="EMBL" id="VSFF01000018">
    <property type="protein sequence ID" value="TYC08086.1"/>
    <property type="molecule type" value="Genomic_DNA"/>
</dbReference>
<dbReference type="PANTHER" id="PTHR42951:SF4">
    <property type="entry name" value="ACYL-COENZYME A THIOESTERASE MBLAC2"/>
    <property type="match status" value="1"/>
</dbReference>
<feature type="chain" id="PRO_5039695504" evidence="2">
    <location>
        <begin position="19"/>
        <end position="343"/>
    </location>
</feature>
<evidence type="ECO:0000313" key="4">
    <source>
        <dbReference type="EMBL" id="TYC08086.1"/>
    </source>
</evidence>
<dbReference type="InterPro" id="IPR050855">
    <property type="entry name" value="NDM-1-like"/>
</dbReference>
<dbReference type="Gene3D" id="3.60.15.10">
    <property type="entry name" value="Ribonuclease Z/Hydroxyacylglutathione hydrolase-like"/>
    <property type="match status" value="1"/>
</dbReference>
<dbReference type="SMART" id="SM00849">
    <property type="entry name" value="Lactamase_B"/>
    <property type="match status" value="1"/>
</dbReference>
<dbReference type="OrthoDB" id="2273115at2"/>
<accession>A0A5D0TS00</accession>
<dbReference type="AlphaFoldDB" id="A0A5D0TS00"/>
<dbReference type="PANTHER" id="PTHR42951">
    <property type="entry name" value="METALLO-BETA-LACTAMASE DOMAIN-CONTAINING"/>
    <property type="match status" value="1"/>
</dbReference>
<dbReference type="Pfam" id="PF00753">
    <property type="entry name" value="Lactamase_B"/>
    <property type="match status" value="1"/>
</dbReference>
<proteinExistence type="predicted"/>
<feature type="signal peptide" evidence="2">
    <location>
        <begin position="1"/>
        <end position="18"/>
    </location>
</feature>
<protein>
    <submittedName>
        <fullName evidence="4">MBL fold metallo-hydrolase</fullName>
    </submittedName>
</protein>
<dbReference type="Proteomes" id="UP000322634">
    <property type="component" value="Unassembled WGS sequence"/>
</dbReference>
<organism evidence="4 5">
    <name type="scientific">Actinomadura syzygii</name>
    <dbReference type="NCBI Taxonomy" id="1427538"/>
    <lineage>
        <taxon>Bacteria</taxon>
        <taxon>Bacillati</taxon>
        <taxon>Actinomycetota</taxon>
        <taxon>Actinomycetes</taxon>
        <taxon>Streptosporangiales</taxon>
        <taxon>Thermomonosporaceae</taxon>
        <taxon>Actinomadura</taxon>
    </lineage>
</organism>
<dbReference type="InterPro" id="IPR001279">
    <property type="entry name" value="Metallo-B-lactamas"/>
</dbReference>
<evidence type="ECO:0000259" key="3">
    <source>
        <dbReference type="SMART" id="SM00849"/>
    </source>
</evidence>
<sequence>MNQRLRRFLAASSAAACAIVPVAGCSSDGERTAPPAKKAEPGRFASSNPGSVNTYWIRAPEGLILVDTLRTPADARTALAQIKKTGEPVAAILLTHSHPDHVGGAGALHQAFPKAPVYASKATDTTMREDKLGLYRLARSANPNFPAELTYADRAFEDGVPLRVAGLRLETAGFAHGESDTATVYRRSDTGDLFSGDLATGKVTPALIEGTSCGWLQDLDRLGERFPNARTMYPGHGAAGPARALIDEQRRYLRTFRGLVRPAVAPDSPGGRTVAPGEQKSITAELDRAYPGRPPVADLPTIVQENIKAVARELSAEDPAKTPAACAAPRSATGPRPRSSAAA</sequence>
<evidence type="ECO:0000256" key="1">
    <source>
        <dbReference type="SAM" id="MobiDB-lite"/>
    </source>
</evidence>
<evidence type="ECO:0000313" key="5">
    <source>
        <dbReference type="Proteomes" id="UP000322634"/>
    </source>
</evidence>
<dbReference type="GO" id="GO:0016787">
    <property type="term" value="F:hydrolase activity"/>
    <property type="evidence" value="ECO:0007669"/>
    <property type="project" value="UniProtKB-KW"/>
</dbReference>
<keyword evidence="4" id="KW-0378">Hydrolase</keyword>
<dbReference type="InterPro" id="IPR036866">
    <property type="entry name" value="RibonucZ/Hydroxyglut_hydro"/>
</dbReference>
<dbReference type="SUPFAM" id="SSF56281">
    <property type="entry name" value="Metallo-hydrolase/oxidoreductase"/>
    <property type="match status" value="1"/>
</dbReference>
<comment type="caution">
    <text evidence="4">The sequence shown here is derived from an EMBL/GenBank/DDBJ whole genome shotgun (WGS) entry which is preliminary data.</text>
</comment>